<feature type="disulfide bond" evidence="11">
    <location>
        <begin position="857"/>
        <end position="866"/>
    </location>
</feature>
<feature type="disulfide bond" evidence="12">
    <location>
        <begin position="397"/>
        <end position="406"/>
    </location>
</feature>
<evidence type="ECO:0000256" key="2">
    <source>
        <dbReference type="ARBA" id="ARBA00022525"/>
    </source>
</evidence>
<proteinExistence type="predicted"/>
<feature type="disulfide bond" evidence="12">
    <location>
        <begin position="378"/>
        <end position="395"/>
    </location>
</feature>
<dbReference type="Pfam" id="PF00054">
    <property type="entry name" value="Laminin_G_1"/>
    <property type="match status" value="1"/>
</dbReference>
<keyword evidence="2" id="KW-0964">Secreted</keyword>
<dbReference type="GO" id="GO:0005576">
    <property type="term" value="C:extracellular region"/>
    <property type="evidence" value="ECO:0007669"/>
    <property type="project" value="UniProtKB-ARBA"/>
</dbReference>
<dbReference type="GO" id="GO:0048513">
    <property type="term" value="P:animal organ development"/>
    <property type="evidence" value="ECO:0007669"/>
    <property type="project" value="UniProtKB-ARBA"/>
</dbReference>
<dbReference type="PANTHER" id="PTHR15036">
    <property type="entry name" value="PIKACHURIN-LIKE PROTEIN"/>
    <property type="match status" value="1"/>
</dbReference>
<evidence type="ECO:0008006" key="19">
    <source>
        <dbReference type="Google" id="ProtNLM"/>
    </source>
</evidence>
<dbReference type="SMART" id="SM00282">
    <property type="entry name" value="LamG"/>
    <property type="match status" value="3"/>
</dbReference>
<evidence type="ECO:0000259" key="16">
    <source>
        <dbReference type="PROSITE" id="PS51465"/>
    </source>
</evidence>
<dbReference type="EMBL" id="OV725079">
    <property type="protein sequence ID" value="CAH1395040.1"/>
    <property type="molecule type" value="Genomic_DNA"/>
</dbReference>
<dbReference type="InterPro" id="IPR050372">
    <property type="entry name" value="Neurexin-related_CASP"/>
</dbReference>
<evidence type="ECO:0000256" key="12">
    <source>
        <dbReference type="PROSITE-ProRule" id="PRU00460"/>
    </source>
</evidence>
<dbReference type="SMART" id="SM00280">
    <property type="entry name" value="KAZAL"/>
    <property type="match status" value="5"/>
</dbReference>
<feature type="domain" description="Kazal-like" evidence="16">
    <location>
        <begin position="31"/>
        <end position="77"/>
    </location>
</feature>
<dbReference type="CDD" id="cd00104">
    <property type="entry name" value="KAZAL_FS"/>
    <property type="match status" value="4"/>
</dbReference>
<feature type="domain" description="Laminin G" evidence="13">
    <location>
        <begin position="907"/>
        <end position="1083"/>
    </location>
</feature>
<dbReference type="InterPro" id="IPR002350">
    <property type="entry name" value="Kazal_dom"/>
</dbReference>
<dbReference type="SMART" id="SM00274">
    <property type="entry name" value="FOLN"/>
    <property type="match status" value="4"/>
</dbReference>
<evidence type="ECO:0000256" key="5">
    <source>
        <dbReference type="ARBA" id="ARBA00022737"/>
    </source>
</evidence>
<dbReference type="PANTHER" id="PTHR15036:SF83">
    <property type="entry name" value="AGRIN"/>
    <property type="match status" value="1"/>
</dbReference>
<evidence type="ECO:0000256" key="1">
    <source>
        <dbReference type="ARBA" id="ARBA00004302"/>
    </source>
</evidence>
<evidence type="ECO:0000313" key="17">
    <source>
        <dbReference type="EMBL" id="CAH1395040.1"/>
    </source>
</evidence>
<dbReference type="Pfam" id="PF00053">
    <property type="entry name" value="EGF_laminin"/>
    <property type="match status" value="2"/>
</dbReference>
<dbReference type="InterPro" id="IPR013320">
    <property type="entry name" value="ConA-like_dom_sf"/>
</dbReference>
<protein>
    <recommendedName>
        <fullName evidence="19">Agrin</fullName>
    </recommendedName>
</protein>
<dbReference type="InterPro" id="IPR036058">
    <property type="entry name" value="Kazal_dom_sf"/>
</dbReference>
<keyword evidence="18" id="KW-1185">Reference proteome</keyword>
<evidence type="ECO:0000256" key="11">
    <source>
        <dbReference type="PROSITE-ProRule" id="PRU00076"/>
    </source>
</evidence>
<gene>
    <name evidence="17" type="ORF">NEZAVI_LOCUS5384</name>
</gene>
<dbReference type="InterPro" id="IPR003645">
    <property type="entry name" value="Fol_N"/>
</dbReference>
<keyword evidence="3" id="KW-0272">Extracellular matrix</keyword>
<keyword evidence="4" id="KW-0732">Signal</keyword>
<dbReference type="GO" id="GO:0005604">
    <property type="term" value="C:basement membrane"/>
    <property type="evidence" value="ECO:0007669"/>
    <property type="project" value="UniProtKB-SubCell"/>
</dbReference>
<evidence type="ECO:0000313" key="18">
    <source>
        <dbReference type="Proteomes" id="UP001152798"/>
    </source>
</evidence>
<dbReference type="PRINTS" id="PR00011">
    <property type="entry name" value="EGFLAMININ"/>
</dbReference>
<sequence>MNVTGAEGPCKQKVCPPHSKCVETGDTAKCECNGCPGDYDPVCGSDGVSYGNECKLQRQACTHNKPINVLYKGLCNGCENKKCEFYAVCQIDSGGEANCVCQSNCSEESNSEEVCGSDRKTYASECELKQVSCRNKIPIRVSKRGHCDECPTDCSSAPTEQVCGSDLVTYPSQCELLKHSCEMQDSGNRIEVLFYGSCQHRGSIHTYTTPLPGGPDPEEACRGVRCQFSATCELDPSGYPRCACRFSCPPGGQPVCGSDLVLYQSKCDMEAAACAKQIEIRIRPLDLCKGMEVKPCGGDSPLRDPATGEDLDCGNGHNRQDCPSDYYCHQTPQFAKCCRKESGVYLKDCADSWFGCCPDGKTPAQGPDNEGCPSMCGCNKIGSYSDWCDKETGACECRPGVGGPKCDRCEPGYWGLPKISSGYKGCLPCGCSLFGSVREDCEQMTGRCICKTGVSGHKCDMCPISGQILTPAGCVQADVTTPVPTSCSQLICYFGAVCEERSGRASCVCTATCPNHDKQQVVCGSDGQTYGSECQLKLYACKYQKDIAVQSLGPCKGEETIGGTEGPVRRWTSYSQYTLPDDIASPLSKSTRHLLTDKYHLPGRNRDVYVVEGHATSVGVELGSGLGQPCSYDTDCTTDSSMCLRGSCSCKPGHEESQGRCVSEESPSFTGHSWMRLRKLKAHHTFNLELEFLSHNMDGILFYTQQHQDGTGDFISLALVNGHVVLNYNLGSGTVNVPSFGRVSLGTWHSVKVRRYKRDALLQVDNEQGVRGQSQGTLTGLDLDDHGYLGYVPTNFTKVFQNAGTNMGLVGCLRTPGLAPEESHMIGSSCLHNPCRGIICYNHGSCVASLPKPTCACQPDFTGKHCEEKLNPCVYSICIGGTECTPTEGGGFDCVCTSREAPCALEELEPVEIGPEPLVLPRLEGVSRAFALSISFATLSTDGTLLYNGQGQHNKGDFISLKLSEGRLVFSFSLGGNPVSIVTKEKIEPGEWHTARLSRLDKEGFLRLDTGRIYRGVSVGHHLELNLDHPLYIGAPPFDAEEWPVFNGALKTFTVNGHRLILSGARPCTLAFCSPNATSSSLCEGCGLVEDEAVHFDGNTIIKYPKKNLKKNETETEEEFYEDYEENYTDEKEEDYEEEYEEYNFQYDERHKRRGVMRIEVSIKSSGQDGALILGRAGKSLWGLIILDSSIRFVAYDVELASKVIVSDGRWHRISALKRKKSLSLRVDREGLLRTSLPPGVRGTTKRYFIGGSPPGAEGLYPGFQGCIRGLRIDGRLVELEGRSCPIS</sequence>
<dbReference type="PROSITE" id="PS01248">
    <property type="entry name" value="EGF_LAM_1"/>
    <property type="match status" value="1"/>
</dbReference>
<dbReference type="FunFam" id="3.30.60.30:FF:000024">
    <property type="entry name" value="Transmembrane agrin"/>
    <property type="match status" value="1"/>
</dbReference>
<organism evidence="17 18">
    <name type="scientific">Nezara viridula</name>
    <name type="common">Southern green stink bug</name>
    <name type="synonym">Cimex viridulus</name>
    <dbReference type="NCBI Taxonomy" id="85310"/>
    <lineage>
        <taxon>Eukaryota</taxon>
        <taxon>Metazoa</taxon>
        <taxon>Ecdysozoa</taxon>
        <taxon>Arthropoda</taxon>
        <taxon>Hexapoda</taxon>
        <taxon>Insecta</taxon>
        <taxon>Pterygota</taxon>
        <taxon>Neoptera</taxon>
        <taxon>Paraneoptera</taxon>
        <taxon>Hemiptera</taxon>
        <taxon>Heteroptera</taxon>
        <taxon>Panheteroptera</taxon>
        <taxon>Pentatomomorpha</taxon>
        <taxon>Pentatomoidea</taxon>
        <taxon>Pentatomidae</taxon>
        <taxon>Pentatominae</taxon>
        <taxon>Nezara</taxon>
    </lineage>
</organism>
<evidence type="ECO:0000256" key="10">
    <source>
        <dbReference type="ARBA" id="ARBA00023292"/>
    </source>
</evidence>
<evidence type="ECO:0000259" key="15">
    <source>
        <dbReference type="PROSITE" id="PS50027"/>
    </source>
</evidence>
<dbReference type="FunFam" id="2.10.25.10:FF:000209">
    <property type="entry name" value="Laminin subunit alpha 5"/>
    <property type="match status" value="1"/>
</dbReference>
<dbReference type="InterPro" id="IPR001791">
    <property type="entry name" value="Laminin_G"/>
</dbReference>
<feature type="domain" description="Laminin EGF-like" evidence="15">
    <location>
        <begin position="376"/>
        <end position="428"/>
    </location>
</feature>
<dbReference type="Proteomes" id="UP001152798">
    <property type="component" value="Chromosome 3"/>
</dbReference>
<keyword evidence="9" id="KW-0325">Glycoprotein</keyword>
<dbReference type="Pfam" id="PF07648">
    <property type="entry name" value="Kazal_2"/>
    <property type="match status" value="5"/>
</dbReference>
<name>A0A9P0H4M0_NEZVI</name>
<evidence type="ECO:0000256" key="9">
    <source>
        <dbReference type="ARBA" id="ARBA00023180"/>
    </source>
</evidence>
<dbReference type="PROSITE" id="PS51465">
    <property type="entry name" value="KAZAL_2"/>
    <property type="match status" value="5"/>
</dbReference>
<evidence type="ECO:0000259" key="13">
    <source>
        <dbReference type="PROSITE" id="PS50025"/>
    </source>
</evidence>
<dbReference type="InterPro" id="IPR002049">
    <property type="entry name" value="LE_dom"/>
</dbReference>
<dbReference type="CDD" id="cd00110">
    <property type="entry name" value="LamG"/>
    <property type="match status" value="3"/>
</dbReference>
<dbReference type="PROSITE" id="PS50027">
    <property type="entry name" value="EGF_LAM_2"/>
    <property type="match status" value="1"/>
</dbReference>
<evidence type="ECO:0000256" key="8">
    <source>
        <dbReference type="ARBA" id="ARBA00023157"/>
    </source>
</evidence>
<feature type="domain" description="Kazal-like" evidence="16">
    <location>
        <begin position="508"/>
        <end position="557"/>
    </location>
</feature>
<dbReference type="GO" id="GO:0030154">
    <property type="term" value="P:cell differentiation"/>
    <property type="evidence" value="ECO:0007669"/>
    <property type="project" value="UniProtKB-KW"/>
</dbReference>
<keyword evidence="11" id="KW-0245">EGF-like domain</keyword>
<keyword evidence="7" id="KW-0084">Basement membrane</keyword>
<keyword evidence="5" id="KW-0677">Repeat</keyword>
<feature type="disulfide bond" evidence="12">
    <location>
        <begin position="376"/>
        <end position="388"/>
    </location>
</feature>
<dbReference type="SMART" id="SM00181">
    <property type="entry name" value="EGF"/>
    <property type="match status" value="3"/>
</dbReference>
<dbReference type="SMART" id="SM00180">
    <property type="entry name" value="EGF_Lam"/>
    <property type="match status" value="2"/>
</dbReference>
<evidence type="ECO:0000256" key="3">
    <source>
        <dbReference type="ARBA" id="ARBA00022530"/>
    </source>
</evidence>
<comment type="caution">
    <text evidence="11">Lacks conserved residue(s) required for the propagation of feature annotation.</text>
</comment>
<evidence type="ECO:0000256" key="4">
    <source>
        <dbReference type="ARBA" id="ARBA00022729"/>
    </source>
</evidence>
<dbReference type="SUPFAM" id="SSF100895">
    <property type="entry name" value="Kazal-type serine protease inhibitors"/>
    <property type="match status" value="5"/>
</dbReference>
<keyword evidence="10 12" id="KW-0424">Laminin EGF-like domain</keyword>
<dbReference type="CDD" id="cd00055">
    <property type="entry name" value="EGF_Lam"/>
    <property type="match status" value="2"/>
</dbReference>
<evidence type="ECO:0000256" key="7">
    <source>
        <dbReference type="ARBA" id="ARBA00022869"/>
    </source>
</evidence>
<dbReference type="SUPFAM" id="SSF57196">
    <property type="entry name" value="EGF/Laminin"/>
    <property type="match status" value="2"/>
</dbReference>
<comment type="subcellular location">
    <subcellularLocation>
        <location evidence="1">Secreted</location>
        <location evidence="1">Extracellular space</location>
        <location evidence="1">Extracellular matrix</location>
        <location evidence="1">Basement membrane</location>
    </subcellularLocation>
</comment>
<dbReference type="InterPro" id="IPR000742">
    <property type="entry name" value="EGF"/>
</dbReference>
<dbReference type="GO" id="GO:0016020">
    <property type="term" value="C:membrane"/>
    <property type="evidence" value="ECO:0007669"/>
    <property type="project" value="UniProtKB-SubCell"/>
</dbReference>
<dbReference type="Gene3D" id="2.10.25.10">
    <property type="entry name" value="Laminin"/>
    <property type="match status" value="3"/>
</dbReference>
<accession>A0A9P0H4M0</accession>
<dbReference type="Pfam" id="PF02210">
    <property type="entry name" value="Laminin_G_2"/>
    <property type="match status" value="2"/>
</dbReference>
<reference evidence="17" key="1">
    <citation type="submission" date="2022-01" db="EMBL/GenBank/DDBJ databases">
        <authorList>
            <person name="King R."/>
        </authorList>
    </citation>
    <scope>NUCLEOTIDE SEQUENCE</scope>
</reference>
<dbReference type="Gene3D" id="3.30.60.30">
    <property type="match status" value="5"/>
</dbReference>
<evidence type="ECO:0000256" key="6">
    <source>
        <dbReference type="ARBA" id="ARBA00022782"/>
    </source>
</evidence>
<dbReference type="GO" id="GO:0048731">
    <property type="term" value="P:system development"/>
    <property type="evidence" value="ECO:0007669"/>
    <property type="project" value="UniProtKB-ARBA"/>
</dbReference>
<dbReference type="PROSITE" id="PS00022">
    <property type="entry name" value="EGF_1"/>
    <property type="match status" value="1"/>
</dbReference>
<feature type="domain" description="Kazal-like" evidence="16">
    <location>
        <begin position="236"/>
        <end position="290"/>
    </location>
</feature>
<feature type="domain" description="Laminin G" evidence="13">
    <location>
        <begin position="664"/>
        <end position="846"/>
    </location>
</feature>
<dbReference type="PROSITE" id="PS50025">
    <property type="entry name" value="LAM_G_DOMAIN"/>
    <property type="match status" value="3"/>
</dbReference>
<feature type="domain" description="Kazal-like" evidence="16">
    <location>
        <begin position="100"/>
        <end position="149"/>
    </location>
</feature>
<feature type="domain" description="Kazal-like" evidence="16">
    <location>
        <begin position="150"/>
        <end position="200"/>
    </location>
</feature>
<feature type="domain" description="EGF-like" evidence="14">
    <location>
        <begin position="831"/>
        <end position="867"/>
    </location>
</feature>
<dbReference type="Gene3D" id="2.60.120.200">
    <property type="match status" value="3"/>
</dbReference>
<evidence type="ECO:0000259" key="14">
    <source>
        <dbReference type="PROSITE" id="PS50026"/>
    </source>
</evidence>
<dbReference type="OrthoDB" id="88467at2759"/>
<feature type="domain" description="Laminin G" evidence="13">
    <location>
        <begin position="1132"/>
        <end position="1288"/>
    </location>
</feature>
<keyword evidence="8 11" id="KW-1015">Disulfide bond</keyword>
<keyword evidence="6" id="KW-0221">Differentiation</keyword>
<dbReference type="SUPFAM" id="SSF49899">
    <property type="entry name" value="Concanavalin A-like lectins/glucanases"/>
    <property type="match status" value="3"/>
</dbReference>
<dbReference type="PROSITE" id="PS50026">
    <property type="entry name" value="EGF_3"/>
    <property type="match status" value="1"/>
</dbReference>
<dbReference type="FunFam" id="2.10.25.10:FF:000134">
    <property type="entry name" value="Transmembrane agrin"/>
    <property type="match status" value="1"/>
</dbReference>